<dbReference type="InterPro" id="IPR011706">
    <property type="entry name" value="Cu-oxidase_C"/>
</dbReference>
<dbReference type="PROSITE" id="PS51318">
    <property type="entry name" value="TAT"/>
    <property type="match status" value="1"/>
</dbReference>
<evidence type="ECO:0000256" key="1">
    <source>
        <dbReference type="ARBA" id="ARBA00010609"/>
    </source>
</evidence>
<sequence>MEISRRRLIQAGFAAAGTAALVPPLTAQRAQRAQAAVPLGLTPFTEALAVPGILDMRGGGLAELTMRNAQHRFHPGLGPTSTLSYQHASLPMTYLGPVIVAQKGQPFTLRVHNELGPHPLAFAVDDGLVPPGSADRTAPRASLHLHGGNTRSDSDGGPTDTFLPGQSYDYHYDNHQDAAGLWYHDHALGITRLNVYAGLASGYLLRDAPGSGIDTGDGVHLPASPFEVPLIIQDRVFAEDGSFAYPPNPDLDRPWSPEFFGDVATVNGTAWPTLDVARGKYRFRVYNGSNARFYLLRFSHGGESLPFEQIGTDGGLLDAPVRFTRLVLGPGERADIVVDFSLLAAGSAVVLANSARSPFPDGPVAVRRGGMPLPQIMQFRVTSAPGFTAPIPVQLRPTPMTRLAHVAAGLEDLTVRPMALVEVVDEDDVPITALLNNRHFADPYPTVVAKDSLELWELVNTTGDAHPIHLHFVQFQVLDRQRLHVDRYIEATDFADPETGLVVPGRGAAVSPEPFLIGRPSPPPERGWKDTIVAMPGEVTRILVPFGAGAAGGAPLAMGSSFTGPYVWHCHILEHEDNDMMRPYVIEA</sequence>
<comment type="caution">
    <text evidence="5">The sequence shown here is derived from an EMBL/GenBank/DDBJ whole genome shotgun (WGS) entry which is preliminary data.</text>
</comment>
<dbReference type="EMBL" id="JBDFRB010000001">
    <property type="protein sequence ID" value="MEN2743046.1"/>
    <property type="molecule type" value="Genomic_DNA"/>
</dbReference>
<dbReference type="InterPro" id="IPR011707">
    <property type="entry name" value="Cu-oxidase-like_N"/>
</dbReference>
<evidence type="ECO:0000259" key="3">
    <source>
        <dbReference type="Pfam" id="PF07731"/>
    </source>
</evidence>
<dbReference type="Gene3D" id="2.60.40.420">
    <property type="entry name" value="Cupredoxins - blue copper proteins"/>
    <property type="match status" value="3"/>
</dbReference>
<dbReference type="CDD" id="cd13844">
    <property type="entry name" value="CuRO_1_BOD_CotA_like"/>
    <property type="match status" value="1"/>
</dbReference>
<dbReference type="InterPro" id="IPR006311">
    <property type="entry name" value="TAT_signal"/>
</dbReference>
<dbReference type="Pfam" id="PF07731">
    <property type="entry name" value="Cu-oxidase_2"/>
    <property type="match status" value="1"/>
</dbReference>
<dbReference type="CDD" id="cd13868">
    <property type="entry name" value="CuRO_2_CotA_like"/>
    <property type="match status" value="1"/>
</dbReference>
<organism evidence="5 6">
    <name type="scientific">Sinomonas halotolerans</name>
    <dbReference type="NCBI Taxonomy" id="1644133"/>
    <lineage>
        <taxon>Bacteria</taxon>
        <taxon>Bacillati</taxon>
        <taxon>Actinomycetota</taxon>
        <taxon>Actinomycetes</taxon>
        <taxon>Micrococcales</taxon>
        <taxon>Micrococcaceae</taxon>
        <taxon>Sinomonas</taxon>
    </lineage>
</organism>
<dbReference type="Proteomes" id="UP001422074">
    <property type="component" value="Unassembled WGS sequence"/>
</dbReference>
<feature type="region of interest" description="Disordered" evidence="2">
    <location>
        <begin position="131"/>
        <end position="159"/>
    </location>
</feature>
<gene>
    <name evidence="5" type="ORF">ABCQ75_00645</name>
</gene>
<dbReference type="PANTHER" id="PTHR48267">
    <property type="entry name" value="CUPREDOXIN SUPERFAMILY PROTEIN"/>
    <property type="match status" value="1"/>
</dbReference>
<evidence type="ECO:0000313" key="5">
    <source>
        <dbReference type="EMBL" id="MEN2743046.1"/>
    </source>
</evidence>
<dbReference type="InterPro" id="IPR045087">
    <property type="entry name" value="Cu-oxidase_fam"/>
</dbReference>
<dbReference type="RefSeq" id="WP_345882464.1">
    <property type="nucleotide sequence ID" value="NZ_JBDFRB010000001.1"/>
</dbReference>
<accession>A0ABU9WV56</accession>
<name>A0ABU9WV56_9MICC</name>
<evidence type="ECO:0000259" key="4">
    <source>
        <dbReference type="Pfam" id="PF07732"/>
    </source>
</evidence>
<dbReference type="SUPFAM" id="SSF49503">
    <property type="entry name" value="Cupredoxins"/>
    <property type="match status" value="3"/>
</dbReference>
<dbReference type="CDD" id="cd13891">
    <property type="entry name" value="CuRO_3_CotA_like"/>
    <property type="match status" value="1"/>
</dbReference>
<feature type="domain" description="Plastocyanin-like" evidence="3">
    <location>
        <begin position="432"/>
        <end position="586"/>
    </location>
</feature>
<keyword evidence="6" id="KW-1185">Reference proteome</keyword>
<dbReference type="Pfam" id="PF07732">
    <property type="entry name" value="Cu-oxidase_3"/>
    <property type="match status" value="1"/>
</dbReference>
<reference evidence="5 6" key="1">
    <citation type="submission" date="2024-05" db="EMBL/GenBank/DDBJ databases">
        <title>Sinomonas sp. nov., isolated from a waste landfill.</title>
        <authorList>
            <person name="Zhao Y."/>
        </authorList>
    </citation>
    <scope>NUCLEOTIDE SEQUENCE [LARGE SCALE GENOMIC DNA]</scope>
    <source>
        <strain evidence="5 6">CCTCC AB2014300</strain>
    </source>
</reference>
<feature type="domain" description="Plastocyanin-like" evidence="4">
    <location>
        <begin position="141"/>
        <end position="206"/>
    </location>
</feature>
<evidence type="ECO:0000256" key="2">
    <source>
        <dbReference type="SAM" id="MobiDB-lite"/>
    </source>
</evidence>
<dbReference type="PANTHER" id="PTHR48267:SF1">
    <property type="entry name" value="BILIRUBIN OXIDASE"/>
    <property type="match status" value="1"/>
</dbReference>
<evidence type="ECO:0000313" key="6">
    <source>
        <dbReference type="Proteomes" id="UP001422074"/>
    </source>
</evidence>
<dbReference type="InterPro" id="IPR008972">
    <property type="entry name" value="Cupredoxin"/>
</dbReference>
<comment type="similarity">
    <text evidence="1">Belongs to the multicopper oxidase family.</text>
</comment>
<proteinExistence type="inferred from homology"/>
<protein>
    <submittedName>
        <fullName evidence="5">Multicopper oxidase</fullName>
    </submittedName>
</protein>